<dbReference type="EMBL" id="BAAAZA010000030">
    <property type="protein sequence ID" value="GAA3893427.1"/>
    <property type="molecule type" value="Genomic_DNA"/>
</dbReference>
<sequence length="62" mass="7030">MTERRAYPSDLKDDQWELIEPLLVEWRAARAEGREPTTDLREVVNAIFYVARTGVGLAVSAP</sequence>
<organism evidence="2 3">
    <name type="scientific">Streptomyces lannensis</name>
    <dbReference type="NCBI Taxonomy" id="766498"/>
    <lineage>
        <taxon>Bacteria</taxon>
        <taxon>Bacillati</taxon>
        <taxon>Actinomycetota</taxon>
        <taxon>Actinomycetes</taxon>
        <taxon>Kitasatosporales</taxon>
        <taxon>Streptomycetaceae</taxon>
        <taxon>Streptomyces</taxon>
    </lineage>
</organism>
<accession>A0ABP7L334</accession>
<dbReference type="InterPro" id="IPR025161">
    <property type="entry name" value="IS402-like_dom"/>
</dbReference>
<protein>
    <recommendedName>
        <fullName evidence="1">Insertion element IS402-like domain-containing protein</fullName>
    </recommendedName>
</protein>
<feature type="domain" description="Insertion element IS402-like" evidence="1">
    <location>
        <begin position="11"/>
        <end position="55"/>
    </location>
</feature>
<gene>
    <name evidence="2" type="ORF">GCM10022207_71660</name>
</gene>
<dbReference type="RefSeq" id="WP_345553306.1">
    <property type="nucleotide sequence ID" value="NZ_BAAAZA010000030.1"/>
</dbReference>
<evidence type="ECO:0000313" key="2">
    <source>
        <dbReference type="EMBL" id="GAA3893427.1"/>
    </source>
</evidence>
<comment type="caution">
    <text evidence="2">The sequence shown here is derived from an EMBL/GenBank/DDBJ whole genome shotgun (WGS) entry which is preliminary data.</text>
</comment>
<dbReference type="Proteomes" id="UP001501563">
    <property type="component" value="Unassembled WGS sequence"/>
</dbReference>
<dbReference type="PANTHER" id="PTHR30007:SF0">
    <property type="entry name" value="TRANSPOSASE"/>
    <property type="match status" value="1"/>
</dbReference>
<evidence type="ECO:0000259" key="1">
    <source>
        <dbReference type="Pfam" id="PF13340"/>
    </source>
</evidence>
<dbReference type="PANTHER" id="PTHR30007">
    <property type="entry name" value="PHP DOMAIN PROTEIN"/>
    <property type="match status" value="1"/>
</dbReference>
<keyword evidence="3" id="KW-1185">Reference proteome</keyword>
<proteinExistence type="predicted"/>
<name>A0ABP7L334_9ACTN</name>
<evidence type="ECO:0000313" key="3">
    <source>
        <dbReference type="Proteomes" id="UP001501563"/>
    </source>
</evidence>
<reference evidence="3" key="1">
    <citation type="journal article" date="2019" name="Int. J. Syst. Evol. Microbiol.">
        <title>The Global Catalogue of Microorganisms (GCM) 10K type strain sequencing project: providing services to taxonomists for standard genome sequencing and annotation.</title>
        <authorList>
            <consortium name="The Broad Institute Genomics Platform"/>
            <consortium name="The Broad Institute Genome Sequencing Center for Infectious Disease"/>
            <person name="Wu L."/>
            <person name="Ma J."/>
        </authorList>
    </citation>
    <scope>NUCLEOTIDE SEQUENCE [LARGE SCALE GENOMIC DNA]</scope>
    <source>
        <strain evidence="3">JCM 16578</strain>
    </source>
</reference>
<dbReference type="Pfam" id="PF13340">
    <property type="entry name" value="DUF4096"/>
    <property type="match status" value="1"/>
</dbReference>